<proteinExistence type="predicted"/>
<dbReference type="PROSITE" id="PS51257">
    <property type="entry name" value="PROKAR_LIPOPROTEIN"/>
    <property type="match status" value="1"/>
</dbReference>
<gene>
    <name evidence="1" type="ORF">FNJ87_13665</name>
</gene>
<dbReference type="Proteomes" id="UP001194729">
    <property type="component" value="Unassembled WGS sequence"/>
</dbReference>
<accession>A0ABS0A7L0</accession>
<evidence type="ECO:0000313" key="2">
    <source>
        <dbReference type="Proteomes" id="UP001194729"/>
    </source>
</evidence>
<dbReference type="EMBL" id="JADKYU010000714">
    <property type="protein sequence ID" value="MBF4985330.1"/>
    <property type="molecule type" value="Genomic_DNA"/>
</dbReference>
<evidence type="ECO:0000313" key="1">
    <source>
        <dbReference type="EMBL" id="MBF4985330.1"/>
    </source>
</evidence>
<name>A0ABS0A7L0_9FLAO</name>
<keyword evidence="2" id="KW-1185">Reference proteome</keyword>
<protein>
    <recommendedName>
        <fullName evidence="3">Lipoprotein</fullName>
    </recommendedName>
</protein>
<sequence length="193" mass="21514">MKYLIYSCIVIFLFSCEARIDNNKRALFSTTVVDANGTPLENVEVVVYSGFYYYNLQSYSFAKFSDIDEDFILGSGITDSNGDVSFLMLVNTDEQTSFSLTSDDYPRRNVSISDGNYASTLEYTLPTQTLKQSSLVSLNFSNTSGTTDVYNAITTFESINCSQFTDEGIITGVSCEDQEFFLINQSTSDTIVE</sequence>
<evidence type="ECO:0008006" key="3">
    <source>
        <dbReference type="Google" id="ProtNLM"/>
    </source>
</evidence>
<comment type="caution">
    <text evidence="1">The sequence shown here is derived from an EMBL/GenBank/DDBJ whole genome shotgun (WGS) entry which is preliminary data.</text>
</comment>
<reference evidence="1 2" key="1">
    <citation type="submission" date="2020-11" db="EMBL/GenBank/DDBJ databases">
        <title>P. mediterranea TC4 genome.</title>
        <authorList>
            <person name="Molmeret M."/>
        </authorList>
    </citation>
    <scope>NUCLEOTIDE SEQUENCE [LARGE SCALE GENOMIC DNA]</scope>
    <source>
        <strain evidence="1 2">TC4</strain>
    </source>
</reference>
<organism evidence="1 2">
    <name type="scientific">Nonlabens mediterrranea</name>
    <dbReference type="NCBI Taxonomy" id="1419947"/>
    <lineage>
        <taxon>Bacteria</taxon>
        <taxon>Pseudomonadati</taxon>
        <taxon>Bacteroidota</taxon>
        <taxon>Flavobacteriia</taxon>
        <taxon>Flavobacteriales</taxon>
        <taxon>Flavobacteriaceae</taxon>
        <taxon>Nonlabens</taxon>
    </lineage>
</organism>